<sequence length="129" mass="14326">YLFLALWFGMHAFVSSQAYKVRILTQLVRLPVPTWRSLEAARTYSSAFEKLPKGQMLRVPFAMGSQEEQAPRPGSQETSADPWPVRGRQDVRGRPLGAGAPRRQDRGARPEREHHGGGAPAAHLARARG</sequence>
<evidence type="ECO:0000313" key="3">
    <source>
        <dbReference type="EMBL" id="CAK0804259.1"/>
    </source>
</evidence>
<dbReference type="Proteomes" id="UP001189429">
    <property type="component" value="Unassembled WGS sequence"/>
</dbReference>
<evidence type="ECO:0000313" key="4">
    <source>
        <dbReference type="Proteomes" id="UP001189429"/>
    </source>
</evidence>
<proteinExistence type="predicted"/>
<feature type="non-terminal residue" evidence="3">
    <location>
        <position position="129"/>
    </location>
</feature>
<feature type="compositionally biased region" description="Low complexity" evidence="1">
    <location>
        <begin position="120"/>
        <end position="129"/>
    </location>
</feature>
<feature type="chain" id="PRO_5045510401" evidence="2">
    <location>
        <begin position="19"/>
        <end position="129"/>
    </location>
</feature>
<keyword evidence="4" id="KW-1185">Reference proteome</keyword>
<feature type="non-terminal residue" evidence="3">
    <location>
        <position position="1"/>
    </location>
</feature>
<gene>
    <name evidence="3" type="ORF">PCOR1329_LOCUS11127</name>
</gene>
<evidence type="ECO:0000256" key="2">
    <source>
        <dbReference type="SAM" id="SignalP"/>
    </source>
</evidence>
<dbReference type="EMBL" id="CAUYUJ010003199">
    <property type="protein sequence ID" value="CAK0804259.1"/>
    <property type="molecule type" value="Genomic_DNA"/>
</dbReference>
<protein>
    <submittedName>
        <fullName evidence="3">Uncharacterized protein</fullName>
    </submittedName>
</protein>
<keyword evidence="2" id="KW-0732">Signal</keyword>
<organism evidence="3 4">
    <name type="scientific">Prorocentrum cordatum</name>
    <dbReference type="NCBI Taxonomy" id="2364126"/>
    <lineage>
        <taxon>Eukaryota</taxon>
        <taxon>Sar</taxon>
        <taxon>Alveolata</taxon>
        <taxon>Dinophyceae</taxon>
        <taxon>Prorocentrales</taxon>
        <taxon>Prorocentraceae</taxon>
        <taxon>Prorocentrum</taxon>
    </lineage>
</organism>
<comment type="caution">
    <text evidence="3">The sequence shown here is derived from an EMBL/GenBank/DDBJ whole genome shotgun (WGS) entry which is preliminary data.</text>
</comment>
<feature type="compositionally biased region" description="Basic and acidic residues" evidence="1">
    <location>
        <begin position="102"/>
        <end position="116"/>
    </location>
</feature>
<name>A0ABN9QEA5_9DINO</name>
<evidence type="ECO:0000256" key="1">
    <source>
        <dbReference type="SAM" id="MobiDB-lite"/>
    </source>
</evidence>
<reference evidence="3" key="1">
    <citation type="submission" date="2023-10" db="EMBL/GenBank/DDBJ databases">
        <authorList>
            <person name="Chen Y."/>
            <person name="Shah S."/>
            <person name="Dougan E. K."/>
            <person name="Thang M."/>
            <person name="Chan C."/>
        </authorList>
    </citation>
    <scope>NUCLEOTIDE SEQUENCE [LARGE SCALE GENOMIC DNA]</scope>
</reference>
<feature type="signal peptide" evidence="2">
    <location>
        <begin position="1"/>
        <end position="18"/>
    </location>
</feature>
<accession>A0ABN9QEA5</accession>
<feature type="region of interest" description="Disordered" evidence="1">
    <location>
        <begin position="60"/>
        <end position="129"/>
    </location>
</feature>